<comment type="caution">
    <text evidence="2">The sequence shown here is derived from an EMBL/GenBank/DDBJ whole genome shotgun (WGS) entry which is preliminary data.</text>
</comment>
<dbReference type="Proteomes" id="UP000886998">
    <property type="component" value="Unassembled WGS sequence"/>
</dbReference>
<name>A0A8X7CIT5_9ARAC</name>
<feature type="compositionally biased region" description="Polar residues" evidence="1">
    <location>
        <begin position="1"/>
        <end position="18"/>
    </location>
</feature>
<accession>A0A8X7CIT5</accession>
<keyword evidence="3" id="KW-1185">Reference proteome</keyword>
<feature type="region of interest" description="Disordered" evidence="1">
    <location>
        <begin position="57"/>
        <end position="131"/>
    </location>
</feature>
<protein>
    <submittedName>
        <fullName evidence="2">CRF domain-containing protein</fullName>
    </submittedName>
</protein>
<dbReference type="OrthoDB" id="6418774at2759"/>
<proteinExistence type="predicted"/>
<feature type="region of interest" description="Disordered" evidence="1">
    <location>
        <begin position="1"/>
        <end position="38"/>
    </location>
</feature>
<evidence type="ECO:0000313" key="3">
    <source>
        <dbReference type="Proteomes" id="UP000886998"/>
    </source>
</evidence>
<sequence length="131" mass="14410">MEQNSGIHKGSFSDSRWTASDDERNNYPYAQEGPLAQGKVMDLNVWPENDAMSLSRQIFGEKSSDPSEPILRRDASLDDEDMGKSKRESHSLSIVNPLDVPATTPDAGNGPSPTRKTLKSERCADGQDDEV</sequence>
<organism evidence="2 3">
    <name type="scientific">Trichonephila inaurata madagascariensis</name>
    <dbReference type="NCBI Taxonomy" id="2747483"/>
    <lineage>
        <taxon>Eukaryota</taxon>
        <taxon>Metazoa</taxon>
        <taxon>Ecdysozoa</taxon>
        <taxon>Arthropoda</taxon>
        <taxon>Chelicerata</taxon>
        <taxon>Arachnida</taxon>
        <taxon>Araneae</taxon>
        <taxon>Araneomorphae</taxon>
        <taxon>Entelegynae</taxon>
        <taxon>Araneoidea</taxon>
        <taxon>Nephilidae</taxon>
        <taxon>Trichonephila</taxon>
        <taxon>Trichonephila inaurata</taxon>
    </lineage>
</organism>
<feature type="compositionally biased region" description="Basic and acidic residues" evidence="1">
    <location>
        <begin position="62"/>
        <end position="90"/>
    </location>
</feature>
<dbReference type="AlphaFoldDB" id="A0A8X7CIT5"/>
<dbReference type="EMBL" id="BMAV01018142">
    <property type="protein sequence ID" value="GFY70278.1"/>
    <property type="molecule type" value="Genomic_DNA"/>
</dbReference>
<evidence type="ECO:0000313" key="2">
    <source>
        <dbReference type="EMBL" id="GFY70278.1"/>
    </source>
</evidence>
<reference evidence="2" key="1">
    <citation type="submission" date="2020-08" db="EMBL/GenBank/DDBJ databases">
        <title>Multicomponent nature underlies the extraordinary mechanical properties of spider dragline silk.</title>
        <authorList>
            <person name="Kono N."/>
            <person name="Nakamura H."/>
            <person name="Mori M."/>
            <person name="Yoshida Y."/>
            <person name="Ohtoshi R."/>
            <person name="Malay A.D."/>
            <person name="Moran D.A.P."/>
            <person name="Tomita M."/>
            <person name="Numata K."/>
            <person name="Arakawa K."/>
        </authorList>
    </citation>
    <scope>NUCLEOTIDE SEQUENCE</scope>
</reference>
<gene>
    <name evidence="2" type="primary">AVEN_159048_1</name>
    <name evidence="2" type="ORF">TNIN_257131</name>
</gene>
<evidence type="ECO:0000256" key="1">
    <source>
        <dbReference type="SAM" id="MobiDB-lite"/>
    </source>
</evidence>